<dbReference type="AlphaFoldDB" id="A0A9P0CQC9"/>
<keyword evidence="1" id="KW-0732">Signal</keyword>
<name>A0A9P0CQC9_9CUCU</name>
<proteinExistence type="predicted"/>
<sequence length="209" mass="24405">MTRLVVCYLSVLTSLLMLVSTAKLDHPYHNQTIDQKEDVHSCSKCTKVINYQHCCGEEYFKNRLSDDTKTLTHCYRQVTGKDVVTTEEFHNKIRCIYQCIGQTLKYIDREGYLIADQYIKFLKEKLSAVKYPEYFQNKVIKDIIERIKIATENNDISIQKCTECKPAGYLSDLGLARVFIINCPEDLMKDKDICKIMQKRIKEQDHCLP</sequence>
<evidence type="ECO:0000313" key="2">
    <source>
        <dbReference type="EMBL" id="CAH1102797.1"/>
    </source>
</evidence>
<organism evidence="2 3">
    <name type="scientific">Psylliodes chrysocephalus</name>
    <dbReference type="NCBI Taxonomy" id="3402493"/>
    <lineage>
        <taxon>Eukaryota</taxon>
        <taxon>Metazoa</taxon>
        <taxon>Ecdysozoa</taxon>
        <taxon>Arthropoda</taxon>
        <taxon>Hexapoda</taxon>
        <taxon>Insecta</taxon>
        <taxon>Pterygota</taxon>
        <taxon>Neoptera</taxon>
        <taxon>Endopterygota</taxon>
        <taxon>Coleoptera</taxon>
        <taxon>Polyphaga</taxon>
        <taxon>Cucujiformia</taxon>
        <taxon>Chrysomeloidea</taxon>
        <taxon>Chrysomelidae</taxon>
        <taxon>Galerucinae</taxon>
        <taxon>Alticini</taxon>
        <taxon>Psylliodes</taxon>
    </lineage>
</organism>
<reference evidence="2" key="1">
    <citation type="submission" date="2022-01" db="EMBL/GenBank/DDBJ databases">
        <authorList>
            <person name="King R."/>
        </authorList>
    </citation>
    <scope>NUCLEOTIDE SEQUENCE</scope>
</reference>
<protein>
    <submittedName>
        <fullName evidence="2">Uncharacterized protein</fullName>
    </submittedName>
</protein>
<gene>
    <name evidence="2" type="ORF">PSYICH_LOCUS3755</name>
</gene>
<feature type="signal peptide" evidence="1">
    <location>
        <begin position="1"/>
        <end position="21"/>
    </location>
</feature>
<keyword evidence="3" id="KW-1185">Reference proteome</keyword>
<feature type="chain" id="PRO_5040159437" evidence="1">
    <location>
        <begin position="22"/>
        <end position="209"/>
    </location>
</feature>
<dbReference type="Proteomes" id="UP001153636">
    <property type="component" value="Chromosome 13"/>
</dbReference>
<dbReference type="EMBL" id="OV651825">
    <property type="protein sequence ID" value="CAH1102797.1"/>
    <property type="molecule type" value="Genomic_DNA"/>
</dbReference>
<evidence type="ECO:0000256" key="1">
    <source>
        <dbReference type="SAM" id="SignalP"/>
    </source>
</evidence>
<evidence type="ECO:0000313" key="3">
    <source>
        <dbReference type="Proteomes" id="UP001153636"/>
    </source>
</evidence>
<accession>A0A9P0CQC9</accession>
<dbReference type="OrthoDB" id="6622484at2759"/>